<dbReference type="GO" id="GO:0000978">
    <property type="term" value="F:RNA polymerase II cis-regulatory region sequence-specific DNA binding"/>
    <property type="evidence" value="ECO:0007669"/>
    <property type="project" value="TreeGrafter"/>
</dbReference>
<dbReference type="GO" id="GO:0016592">
    <property type="term" value="C:mediator complex"/>
    <property type="evidence" value="ECO:0007669"/>
    <property type="project" value="InterPro"/>
</dbReference>
<dbReference type="Pfam" id="PF10232">
    <property type="entry name" value="Med8"/>
    <property type="match status" value="1"/>
</dbReference>
<feature type="compositionally biased region" description="Acidic residues" evidence="10">
    <location>
        <begin position="177"/>
        <end position="201"/>
    </location>
</feature>
<dbReference type="GO" id="GO:0003712">
    <property type="term" value="F:transcription coregulator activity"/>
    <property type="evidence" value="ECO:0007669"/>
    <property type="project" value="InterPro"/>
</dbReference>
<accession>W9WB28</accession>
<evidence type="ECO:0000256" key="4">
    <source>
        <dbReference type="ARBA" id="ARBA00023015"/>
    </source>
</evidence>
<dbReference type="GeneID" id="19176105"/>
<keyword evidence="7 9" id="KW-0539">Nucleus</keyword>
<dbReference type="eggNOG" id="ENOG502S8U1">
    <property type="taxonomic scope" value="Eukaryota"/>
</dbReference>
<feature type="region of interest" description="Disordered" evidence="10">
    <location>
        <begin position="170"/>
        <end position="245"/>
    </location>
</feature>
<evidence type="ECO:0000256" key="2">
    <source>
        <dbReference type="ARBA" id="ARBA00005716"/>
    </source>
</evidence>
<dbReference type="EMBL" id="AMGW01000001">
    <property type="protein sequence ID" value="EXJ65153.1"/>
    <property type="molecule type" value="Genomic_DNA"/>
</dbReference>
<proteinExistence type="inferred from homology"/>
<comment type="subcellular location">
    <subcellularLocation>
        <location evidence="1 9">Nucleus</location>
    </subcellularLocation>
</comment>
<comment type="similarity">
    <text evidence="2 9">Belongs to the Mediator complex subunit 8 family.</text>
</comment>
<evidence type="ECO:0000256" key="9">
    <source>
        <dbReference type="RuleBase" id="RU364144"/>
    </source>
</evidence>
<evidence type="ECO:0000313" key="12">
    <source>
        <dbReference type="Proteomes" id="UP000019473"/>
    </source>
</evidence>
<evidence type="ECO:0000313" key="11">
    <source>
        <dbReference type="EMBL" id="EXJ65153.1"/>
    </source>
</evidence>
<evidence type="ECO:0000256" key="5">
    <source>
        <dbReference type="ARBA" id="ARBA00023159"/>
    </source>
</evidence>
<dbReference type="Gene3D" id="6.10.250.2610">
    <property type="match status" value="1"/>
</dbReference>
<keyword evidence="12" id="KW-1185">Reference proteome</keyword>
<evidence type="ECO:0000256" key="8">
    <source>
        <dbReference type="ARBA" id="ARBA00031261"/>
    </source>
</evidence>
<keyword evidence="6 9" id="KW-0804">Transcription</keyword>
<dbReference type="RefSeq" id="XP_007753720.1">
    <property type="nucleotide sequence ID" value="XM_007755530.1"/>
</dbReference>
<name>W9WB28_9EURO</name>
<evidence type="ECO:0000256" key="7">
    <source>
        <dbReference type="ARBA" id="ARBA00023242"/>
    </source>
</evidence>
<dbReference type="HOGENOM" id="CLU_074399_1_1_1"/>
<evidence type="ECO:0000256" key="1">
    <source>
        <dbReference type="ARBA" id="ARBA00004123"/>
    </source>
</evidence>
<keyword evidence="5 9" id="KW-0010">Activator</keyword>
<dbReference type="GO" id="GO:0070847">
    <property type="term" value="C:core mediator complex"/>
    <property type="evidence" value="ECO:0007669"/>
    <property type="project" value="TreeGrafter"/>
</dbReference>
<comment type="function">
    <text evidence="9">Component of the Mediator complex, a coactivator involved in the regulated transcription of nearly all RNA polymerase II-dependent genes. Mediator functions as a bridge to convey information from gene-specific regulatory proteins to the basal RNA polymerase II transcription machinery. Mediator is recruited to promoters by direct interactions with regulatory proteins and serves as a scaffold for the assembly of a functional preinitiation complex with RNA polymerase II and the general transcription factors.</text>
</comment>
<dbReference type="OrthoDB" id="5329317at2759"/>
<feature type="compositionally biased region" description="Basic and acidic residues" evidence="10">
    <location>
        <begin position="206"/>
        <end position="218"/>
    </location>
</feature>
<comment type="caution">
    <text evidence="11">The sequence shown here is derived from an EMBL/GenBank/DDBJ whole genome shotgun (WGS) entry which is preliminary data.</text>
</comment>
<dbReference type="Gene3D" id="1.20.58.1710">
    <property type="match status" value="1"/>
</dbReference>
<protein>
    <recommendedName>
        <fullName evidence="3 9">Mediator of RNA polymerase II transcription subunit 8</fullName>
    </recommendedName>
    <alternativeName>
        <fullName evidence="8 9">Mediator complex subunit 8</fullName>
    </alternativeName>
</protein>
<dbReference type="Proteomes" id="UP000019473">
    <property type="component" value="Unassembled WGS sequence"/>
</dbReference>
<dbReference type="VEuPathDB" id="FungiDB:A1O7_01493"/>
<dbReference type="AlphaFoldDB" id="W9WB28"/>
<keyword evidence="4 9" id="KW-0805">Transcription regulation</keyword>
<gene>
    <name evidence="9" type="primary">MED8</name>
    <name evidence="11" type="ORF">A1O7_01493</name>
</gene>
<dbReference type="InterPro" id="IPR019364">
    <property type="entry name" value="Mediatior_Med8_fun/met"/>
</dbReference>
<reference evidence="11 12" key="1">
    <citation type="submission" date="2013-03" db="EMBL/GenBank/DDBJ databases">
        <title>The Genome Sequence of Cladophialophora yegresii CBS 114405.</title>
        <authorList>
            <consortium name="The Broad Institute Genomics Platform"/>
            <person name="Cuomo C."/>
            <person name="de Hoog S."/>
            <person name="Gorbushina A."/>
            <person name="Walker B."/>
            <person name="Young S.K."/>
            <person name="Zeng Q."/>
            <person name="Gargeya S."/>
            <person name="Fitzgerald M."/>
            <person name="Haas B."/>
            <person name="Abouelleil A."/>
            <person name="Allen A.W."/>
            <person name="Alvarado L."/>
            <person name="Arachchi H.M."/>
            <person name="Berlin A.M."/>
            <person name="Chapman S.B."/>
            <person name="Gainer-Dewar J."/>
            <person name="Goldberg J."/>
            <person name="Griggs A."/>
            <person name="Gujja S."/>
            <person name="Hansen M."/>
            <person name="Howarth C."/>
            <person name="Imamovic A."/>
            <person name="Ireland A."/>
            <person name="Larimer J."/>
            <person name="McCowan C."/>
            <person name="Murphy C."/>
            <person name="Pearson M."/>
            <person name="Poon T.W."/>
            <person name="Priest M."/>
            <person name="Roberts A."/>
            <person name="Saif S."/>
            <person name="Shea T."/>
            <person name="Sisk P."/>
            <person name="Sykes S."/>
            <person name="Wortman J."/>
            <person name="Nusbaum C."/>
            <person name="Birren B."/>
        </authorList>
    </citation>
    <scope>NUCLEOTIDE SEQUENCE [LARGE SCALE GENOMIC DNA]</scope>
    <source>
        <strain evidence="11 12">CBS 114405</strain>
    </source>
</reference>
<evidence type="ECO:0000256" key="10">
    <source>
        <dbReference type="SAM" id="MobiDB-lite"/>
    </source>
</evidence>
<comment type="subunit">
    <text evidence="9">Component of the Mediator complex.</text>
</comment>
<evidence type="ECO:0000256" key="6">
    <source>
        <dbReference type="ARBA" id="ARBA00023163"/>
    </source>
</evidence>
<sequence>MAELTPDQVRSLDLTRQRLLALHQSLVSLRDSLGNANPVPSLPELQTHAQLISNNLQTITSQLAEAGDLLRSTVAFPTPRFPGMKSQNILDALLRSKFEPNIEDWVKEGEEIAAQQRKTSSRGLSESDRNELWQWAPGAANSAARKQTWGGDYTRAEVQAGIESVVTGLRRQLVEPPEGEDDEEAEDDEDEYEVTDEEDEGGAAMDVEKQQLKTESKSIPETQTAPPTAGLMPLASIHKFMTTGR</sequence>
<dbReference type="GO" id="GO:0006357">
    <property type="term" value="P:regulation of transcription by RNA polymerase II"/>
    <property type="evidence" value="ECO:0007669"/>
    <property type="project" value="InterPro"/>
</dbReference>
<dbReference type="PANTHER" id="PTHR13074:SF9">
    <property type="entry name" value="MEDIATOR OF RNA POLYMERASE II TRANSCRIPTION SUBUNIT 8"/>
    <property type="match status" value="1"/>
</dbReference>
<organism evidence="11 12">
    <name type="scientific">Cladophialophora yegresii CBS 114405</name>
    <dbReference type="NCBI Taxonomy" id="1182544"/>
    <lineage>
        <taxon>Eukaryota</taxon>
        <taxon>Fungi</taxon>
        <taxon>Dikarya</taxon>
        <taxon>Ascomycota</taxon>
        <taxon>Pezizomycotina</taxon>
        <taxon>Eurotiomycetes</taxon>
        <taxon>Chaetothyriomycetidae</taxon>
        <taxon>Chaetothyriales</taxon>
        <taxon>Herpotrichiellaceae</taxon>
        <taxon>Cladophialophora</taxon>
    </lineage>
</organism>
<evidence type="ECO:0000256" key="3">
    <source>
        <dbReference type="ARBA" id="ARBA00020637"/>
    </source>
</evidence>
<dbReference type="PANTHER" id="PTHR13074">
    <property type="entry name" value="MEDIATOR OF RNA POLYMERASE II TRANSCRIPTION SUBUNIT 8"/>
    <property type="match status" value="1"/>
</dbReference>